<sequence length="63" mass="7230">MYGTRTCKQHNPLKASFLGLPAEHRNPIYPLVLAQPERVIPMFRGYDKSHNLYSSEKISLDSL</sequence>
<keyword evidence="2" id="KW-1185">Reference proteome</keyword>
<evidence type="ECO:0000313" key="2">
    <source>
        <dbReference type="Proteomes" id="UP000756346"/>
    </source>
</evidence>
<dbReference type="RefSeq" id="XP_046016021.1">
    <property type="nucleotide sequence ID" value="XM_046153406.1"/>
</dbReference>
<organism evidence="1 2">
    <name type="scientific">Microdochium trichocladiopsis</name>
    <dbReference type="NCBI Taxonomy" id="1682393"/>
    <lineage>
        <taxon>Eukaryota</taxon>
        <taxon>Fungi</taxon>
        <taxon>Dikarya</taxon>
        <taxon>Ascomycota</taxon>
        <taxon>Pezizomycotina</taxon>
        <taxon>Sordariomycetes</taxon>
        <taxon>Xylariomycetidae</taxon>
        <taxon>Xylariales</taxon>
        <taxon>Microdochiaceae</taxon>
        <taxon>Microdochium</taxon>
    </lineage>
</organism>
<proteinExistence type="predicted"/>
<name>A0A9P8YFA4_9PEZI</name>
<accession>A0A9P8YFA4</accession>
<dbReference type="AlphaFoldDB" id="A0A9P8YFA4"/>
<evidence type="ECO:0000313" key="1">
    <source>
        <dbReference type="EMBL" id="KAH7035928.1"/>
    </source>
</evidence>
<comment type="caution">
    <text evidence="1">The sequence shown here is derived from an EMBL/GenBank/DDBJ whole genome shotgun (WGS) entry which is preliminary data.</text>
</comment>
<dbReference type="EMBL" id="JAGTJQ010000003">
    <property type="protein sequence ID" value="KAH7035928.1"/>
    <property type="molecule type" value="Genomic_DNA"/>
</dbReference>
<dbReference type="GeneID" id="70182952"/>
<reference evidence="1" key="1">
    <citation type="journal article" date="2021" name="Nat. Commun.">
        <title>Genetic determinants of endophytism in the Arabidopsis root mycobiome.</title>
        <authorList>
            <person name="Mesny F."/>
            <person name="Miyauchi S."/>
            <person name="Thiergart T."/>
            <person name="Pickel B."/>
            <person name="Atanasova L."/>
            <person name="Karlsson M."/>
            <person name="Huettel B."/>
            <person name="Barry K.W."/>
            <person name="Haridas S."/>
            <person name="Chen C."/>
            <person name="Bauer D."/>
            <person name="Andreopoulos W."/>
            <person name="Pangilinan J."/>
            <person name="LaButti K."/>
            <person name="Riley R."/>
            <person name="Lipzen A."/>
            <person name="Clum A."/>
            <person name="Drula E."/>
            <person name="Henrissat B."/>
            <person name="Kohler A."/>
            <person name="Grigoriev I.V."/>
            <person name="Martin F.M."/>
            <person name="Hacquard S."/>
        </authorList>
    </citation>
    <scope>NUCLEOTIDE SEQUENCE</scope>
    <source>
        <strain evidence="1">MPI-CAGE-CH-0230</strain>
    </source>
</reference>
<gene>
    <name evidence="1" type="ORF">B0I36DRAFT_319387</name>
</gene>
<protein>
    <submittedName>
        <fullName evidence="1">Uncharacterized protein</fullName>
    </submittedName>
</protein>
<dbReference type="Proteomes" id="UP000756346">
    <property type="component" value="Unassembled WGS sequence"/>
</dbReference>